<dbReference type="EMBL" id="FLYE01000044">
    <property type="protein sequence ID" value="SCA57338.1"/>
    <property type="molecule type" value="Genomic_DNA"/>
</dbReference>
<sequence length="200" mass="23534">MNNNKNKKWEDYEGNIPKEQSYINNKRLRSDLIEWLNNEGWGNALAYTFTFPSGDKNREWVMNMTKIFFNAIDKKVYGGHSRHRKPRRCQRINAIEHGANNNNYHIHGIIKVPSNGFANKAFTNIDRFRLMMGEVWESTVPFNRDITPYRYQIEEPNNPTLGHSPEQWITYFSKTMTKLNPEAICLNTLWQCNDDGKSLT</sequence>
<dbReference type="AlphaFoldDB" id="A0A1C3RJA6"/>
<accession>A0A1C3RJA6</accession>
<proteinExistence type="predicted"/>
<dbReference type="RefSeq" id="WP_069189379.1">
    <property type="nucleotide sequence ID" value="NZ_FLYE01000044.1"/>
</dbReference>
<keyword evidence="2" id="KW-1185">Reference proteome</keyword>
<name>A0A1C3RJA6_9PROT</name>
<protein>
    <submittedName>
        <fullName evidence="1">Uncharacterized protein</fullName>
    </submittedName>
</protein>
<organism evidence="1 2">
    <name type="scientific">Candidatus Terasakiella magnetica</name>
    <dbReference type="NCBI Taxonomy" id="1867952"/>
    <lineage>
        <taxon>Bacteria</taxon>
        <taxon>Pseudomonadati</taxon>
        <taxon>Pseudomonadota</taxon>
        <taxon>Alphaproteobacteria</taxon>
        <taxon>Rhodospirillales</taxon>
        <taxon>Terasakiellaceae</taxon>
        <taxon>Terasakiella</taxon>
    </lineage>
</organism>
<evidence type="ECO:0000313" key="1">
    <source>
        <dbReference type="EMBL" id="SCA57338.1"/>
    </source>
</evidence>
<dbReference type="OrthoDB" id="7845594at2"/>
<reference evidence="1 2" key="1">
    <citation type="submission" date="2016-07" db="EMBL/GenBank/DDBJ databases">
        <authorList>
            <person name="Lefevre C.T."/>
        </authorList>
    </citation>
    <scope>NUCLEOTIDE SEQUENCE [LARGE SCALE GENOMIC DNA]</scope>
    <source>
        <strain evidence="1">PR1</strain>
    </source>
</reference>
<evidence type="ECO:0000313" key="2">
    <source>
        <dbReference type="Proteomes" id="UP000231658"/>
    </source>
</evidence>
<gene>
    <name evidence="1" type="ORF">MTBPR1_50094</name>
</gene>
<dbReference type="Proteomes" id="UP000231658">
    <property type="component" value="Unassembled WGS sequence"/>
</dbReference>